<dbReference type="InterPro" id="IPR036322">
    <property type="entry name" value="WD40_repeat_dom_sf"/>
</dbReference>
<keyword evidence="1 3" id="KW-0853">WD repeat</keyword>
<dbReference type="InterPro" id="IPR001680">
    <property type="entry name" value="WD40_rpt"/>
</dbReference>
<feature type="repeat" description="WD" evidence="3">
    <location>
        <begin position="231"/>
        <end position="272"/>
    </location>
</feature>
<dbReference type="Pfam" id="PF00400">
    <property type="entry name" value="WD40"/>
    <property type="match status" value="5"/>
</dbReference>
<dbReference type="InterPro" id="IPR015943">
    <property type="entry name" value="WD40/YVTN_repeat-like_dom_sf"/>
</dbReference>
<accession>A0ABQ8UDW7</accession>
<dbReference type="Proteomes" id="UP001141327">
    <property type="component" value="Unassembled WGS sequence"/>
</dbReference>
<gene>
    <name evidence="4" type="ORF">PAPYR_7078</name>
</gene>
<dbReference type="PANTHER" id="PTHR19856">
    <property type="entry name" value="WD-REPEATCONTAINING PROTEIN WDR1"/>
    <property type="match status" value="1"/>
</dbReference>
<dbReference type="EMBL" id="JAPMOS010000046">
    <property type="protein sequence ID" value="KAJ4457482.1"/>
    <property type="molecule type" value="Genomic_DNA"/>
</dbReference>
<protein>
    <submittedName>
        <fullName evidence="4">66 kDa stress protein</fullName>
    </submittedName>
</protein>
<dbReference type="SUPFAM" id="SSF63829">
    <property type="entry name" value="Calcium-dependent phosphotriesterase"/>
    <property type="match status" value="1"/>
</dbReference>
<name>A0ABQ8UDW7_9EUKA</name>
<evidence type="ECO:0000256" key="3">
    <source>
        <dbReference type="PROSITE-ProRule" id="PRU00221"/>
    </source>
</evidence>
<feature type="repeat" description="WD" evidence="3">
    <location>
        <begin position="556"/>
        <end position="584"/>
    </location>
</feature>
<evidence type="ECO:0000256" key="2">
    <source>
        <dbReference type="ARBA" id="ARBA00022737"/>
    </source>
</evidence>
<keyword evidence="5" id="KW-1185">Reference proteome</keyword>
<dbReference type="PROSITE" id="PS50294">
    <property type="entry name" value="WD_REPEATS_REGION"/>
    <property type="match status" value="2"/>
</dbReference>
<dbReference type="Gene3D" id="2.130.10.10">
    <property type="entry name" value="YVTN repeat-like/Quinoprotein amine dehydrogenase"/>
    <property type="match status" value="2"/>
</dbReference>
<evidence type="ECO:0000256" key="1">
    <source>
        <dbReference type="ARBA" id="ARBA00022574"/>
    </source>
</evidence>
<proteinExistence type="predicted"/>
<dbReference type="SUPFAM" id="SSF50978">
    <property type="entry name" value="WD40 repeat-like"/>
    <property type="match status" value="1"/>
</dbReference>
<dbReference type="CDD" id="cd00200">
    <property type="entry name" value="WD40"/>
    <property type="match status" value="1"/>
</dbReference>
<reference evidence="4" key="1">
    <citation type="journal article" date="2022" name="bioRxiv">
        <title>Genomics of Preaxostyla Flagellates Illuminates Evolutionary Transitions and the Path Towards Mitochondrial Loss.</title>
        <authorList>
            <person name="Novak L.V.F."/>
            <person name="Treitli S.C."/>
            <person name="Pyrih J."/>
            <person name="Halakuc P."/>
            <person name="Pipaliya S.V."/>
            <person name="Vacek V."/>
            <person name="Brzon O."/>
            <person name="Soukal P."/>
            <person name="Eme L."/>
            <person name="Dacks J.B."/>
            <person name="Karnkowska A."/>
            <person name="Elias M."/>
            <person name="Hampl V."/>
        </authorList>
    </citation>
    <scope>NUCLEOTIDE SEQUENCE</scope>
    <source>
        <strain evidence="4">RCP-MX</strain>
    </source>
</reference>
<dbReference type="PANTHER" id="PTHR19856:SF0">
    <property type="entry name" value="WD REPEAT-CONTAINING PROTEIN 1"/>
    <property type="match status" value="1"/>
</dbReference>
<feature type="repeat" description="WD" evidence="3">
    <location>
        <begin position="53"/>
        <end position="86"/>
    </location>
</feature>
<comment type="caution">
    <text evidence="4">The sequence shown here is derived from an EMBL/GenBank/DDBJ whole genome shotgun (WGS) entry which is preliminary data.</text>
</comment>
<dbReference type="PROSITE" id="PS50082">
    <property type="entry name" value="WD_REPEATS_2"/>
    <property type="match status" value="5"/>
</dbReference>
<keyword evidence="2" id="KW-0677">Repeat</keyword>
<organism evidence="4 5">
    <name type="scientific">Paratrimastix pyriformis</name>
    <dbReference type="NCBI Taxonomy" id="342808"/>
    <lineage>
        <taxon>Eukaryota</taxon>
        <taxon>Metamonada</taxon>
        <taxon>Preaxostyla</taxon>
        <taxon>Paratrimastigidae</taxon>
        <taxon>Paratrimastix</taxon>
    </lineage>
</organism>
<sequence length="651" mass="70877">MFSRVATYAPAPNVARSLPTRLHANAHGTRFLYCSGSAVVIRDLRNPMICELYYGHKSPTSVAKWSPNENWICSADSTGHVLVWDMVNTEEHILRLTRNACGNGVFDLAWSDDSQRICVCGAGKERSVEVFFADNGAAVGDMMGHVGTVLSCSFRQQRPYRVATGGEDRHVNFYKGPPFQLDQSDATHHSNFVNQVEFSPDNALLVSVGSDRKGFLYNGKTFEYVSALSDQNAHTGAIMGVAWSPDSHRLLTASTDKTAKIWDAATGACVQTFVMAPKPEVNDQQLGCLWSRDILMTVNLRGELTYLDERSPQPTRVIRGHNAPVTSIAVHQPSNTFFTSDSAGRLLSWDVNEGCRGAALPNPINTCAVACSRDGDSFAHGCSDIRAVSSTSLVFVLFSPETLCSTLRDGKVVVRPSRPDAPLPEPIALPESSQTVCDPATGNFLVMGEAAIVVVSPAGQQIAALPTAYRPTCLSVGAESHIAVGGSDQFLHMLIWNPENNTLGEVGTVQSPIHKGRITACAMSPNGQRIAYSVGTTILLYFWADRQLEFDTWLYHVGEISTMAWSPDGAHLATGGHEPNILVWYAGERYTRLRICPLDVHPRGADNLFVTDVAWVNDTDVMTVGSDMTPKLWRIDFSVPPAQSLCSTHTT</sequence>
<dbReference type="InterPro" id="IPR019775">
    <property type="entry name" value="WD40_repeat_CS"/>
</dbReference>
<feature type="repeat" description="WD" evidence="3">
    <location>
        <begin position="318"/>
        <end position="354"/>
    </location>
</feature>
<dbReference type="PROSITE" id="PS00678">
    <property type="entry name" value="WD_REPEATS_1"/>
    <property type="match status" value="1"/>
</dbReference>
<feature type="repeat" description="WD" evidence="3">
    <location>
        <begin position="186"/>
        <end position="227"/>
    </location>
</feature>
<dbReference type="SMART" id="SM00320">
    <property type="entry name" value="WD40"/>
    <property type="match status" value="10"/>
</dbReference>
<evidence type="ECO:0000313" key="4">
    <source>
        <dbReference type="EMBL" id="KAJ4457482.1"/>
    </source>
</evidence>
<evidence type="ECO:0000313" key="5">
    <source>
        <dbReference type="Proteomes" id="UP001141327"/>
    </source>
</evidence>